<dbReference type="Proteomes" id="UP000829196">
    <property type="component" value="Unassembled WGS sequence"/>
</dbReference>
<dbReference type="EMBL" id="JAGYWB010000005">
    <property type="protein sequence ID" value="KAI0522607.1"/>
    <property type="molecule type" value="Genomic_DNA"/>
</dbReference>
<name>A0A8T3BUK8_DENNO</name>
<organism evidence="1 2">
    <name type="scientific">Dendrobium nobile</name>
    <name type="common">Orchid</name>
    <dbReference type="NCBI Taxonomy" id="94219"/>
    <lineage>
        <taxon>Eukaryota</taxon>
        <taxon>Viridiplantae</taxon>
        <taxon>Streptophyta</taxon>
        <taxon>Embryophyta</taxon>
        <taxon>Tracheophyta</taxon>
        <taxon>Spermatophyta</taxon>
        <taxon>Magnoliopsida</taxon>
        <taxon>Liliopsida</taxon>
        <taxon>Asparagales</taxon>
        <taxon>Orchidaceae</taxon>
        <taxon>Epidendroideae</taxon>
        <taxon>Malaxideae</taxon>
        <taxon>Dendrobiinae</taxon>
        <taxon>Dendrobium</taxon>
    </lineage>
</organism>
<proteinExistence type="predicted"/>
<evidence type="ECO:0000313" key="2">
    <source>
        <dbReference type="Proteomes" id="UP000829196"/>
    </source>
</evidence>
<keyword evidence="2" id="KW-1185">Reference proteome</keyword>
<reference evidence="1" key="1">
    <citation type="journal article" date="2022" name="Front. Genet.">
        <title>Chromosome-Scale Assembly of the Dendrobium nobile Genome Provides Insights Into the Molecular Mechanism of the Biosynthesis of the Medicinal Active Ingredient of Dendrobium.</title>
        <authorList>
            <person name="Xu Q."/>
            <person name="Niu S.-C."/>
            <person name="Li K.-L."/>
            <person name="Zheng P.-J."/>
            <person name="Zhang X.-J."/>
            <person name="Jia Y."/>
            <person name="Liu Y."/>
            <person name="Niu Y.-X."/>
            <person name="Yu L.-H."/>
            <person name="Chen D.-F."/>
            <person name="Zhang G.-Q."/>
        </authorList>
    </citation>
    <scope>NUCLEOTIDE SEQUENCE</scope>
    <source>
        <tissue evidence="1">Leaf</tissue>
    </source>
</reference>
<sequence>MAPKGQNEVQLNIQLQYSRSVIVRFTSKALSKKDVSPRRGKISFDDNSLNMITMITSILSFPKEIQLSFEKSIF</sequence>
<comment type="caution">
    <text evidence="1">The sequence shown here is derived from an EMBL/GenBank/DDBJ whole genome shotgun (WGS) entry which is preliminary data.</text>
</comment>
<dbReference type="AlphaFoldDB" id="A0A8T3BUK8"/>
<accession>A0A8T3BUK8</accession>
<gene>
    <name evidence="1" type="ORF">KFK09_004990</name>
</gene>
<evidence type="ECO:0000313" key="1">
    <source>
        <dbReference type="EMBL" id="KAI0522607.1"/>
    </source>
</evidence>
<protein>
    <submittedName>
        <fullName evidence="1">Uncharacterized protein</fullName>
    </submittedName>
</protein>